<gene>
    <name evidence="2" type="ORF">VHEMI09620</name>
</gene>
<evidence type="ECO:0000313" key="3">
    <source>
        <dbReference type="Proteomes" id="UP000039046"/>
    </source>
</evidence>
<keyword evidence="3" id="KW-1185">Reference proteome</keyword>
<dbReference type="Proteomes" id="UP000039046">
    <property type="component" value="Unassembled WGS sequence"/>
</dbReference>
<dbReference type="HOGENOM" id="CLU_101051_1_1_1"/>
<sequence length="130" mass="12791">MPSYILTGRGGAGNARTSQTTAAPAKQPSATSYSTTPRYMSSGIGGAGNIHVSSSAAAHAAAQNDMRTAAEAASRPAPAAYTGRGGAGNVYRSRQSSTSSAGSSVYSAASSSSSMSSKAKAWASSAFGRS</sequence>
<evidence type="ECO:0000256" key="1">
    <source>
        <dbReference type="SAM" id="MobiDB-lite"/>
    </source>
</evidence>
<name>A0A0A1TAD9_9HYPO</name>
<dbReference type="EMBL" id="CDHN01000006">
    <property type="protein sequence ID" value="CEJ94066.1"/>
    <property type="molecule type" value="Genomic_DNA"/>
</dbReference>
<dbReference type="PANTHER" id="PTHR34693">
    <property type="entry name" value="PROTEIN PAR32"/>
    <property type="match status" value="1"/>
</dbReference>
<feature type="region of interest" description="Disordered" evidence="1">
    <location>
        <begin position="54"/>
        <end position="130"/>
    </location>
</feature>
<proteinExistence type="predicted"/>
<accession>A0A0A1TAD9</accession>
<dbReference type="InterPro" id="IPR053203">
    <property type="entry name" value="Cisplatin_resist-associated"/>
</dbReference>
<dbReference type="Pfam" id="PF12223">
    <property type="entry name" value="DUF3602"/>
    <property type="match status" value="1"/>
</dbReference>
<dbReference type="AlphaFoldDB" id="A0A0A1TAD9"/>
<dbReference type="OrthoDB" id="4870306at2759"/>
<feature type="compositionally biased region" description="Low complexity" evidence="1">
    <location>
        <begin position="93"/>
        <end position="130"/>
    </location>
</feature>
<dbReference type="InterPro" id="IPR022024">
    <property type="entry name" value="DUF3602"/>
</dbReference>
<evidence type="ECO:0000313" key="2">
    <source>
        <dbReference type="EMBL" id="CEJ94066.1"/>
    </source>
</evidence>
<feature type="region of interest" description="Disordered" evidence="1">
    <location>
        <begin position="1"/>
        <end position="40"/>
    </location>
</feature>
<dbReference type="PANTHER" id="PTHR34693:SF2">
    <property type="entry name" value="DUF3602 DOMAIN-CONTAINING PROTEIN"/>
    <property type="match status" value="1"/>
</dbReference>
<feature type="compositionally biased region" description="Polar residues" evidence="1">
    <location>
        <begin position="15"/>
        <end position="39"/>
    </location>
</feature>
<protein>
    <submittedName>
        <fullName evidence="2">Uncharacterized protein</fullName>
    </submittedName>
</protein>
<organism evidence="2 3">
    <name type="scientific">[Torrubiella] hemipterigena</name>
    <dbReference type="NCBI Taxonomy" id="1531966"/>
    <lineage>
        <taxon>Eukaryota</taxon>
        <taxon>Fungi</taxon>
        <taxon>Dikarya</taxon>
        <taxon>Ascomycota</taxon>
        <taxon>Pezizomycotina</taxon>
        <taxon>Sordariomycetes</taxon>
        <taxon>Hypocreomycetidae</taxon>
        <taxon>Hypocreales</taxon>
        <taxon>Clavicipitaceae</taxon>
        <taxon>Clavicipitaceae incertae sedis</taxon>
        <taxon>'Torrubiella' clade</taxon>
    </lineage>
</organism>
<feature type="compositionally biased region" description="Low complexity" evidence="1">
    <location>
        <begin position="69"/>
        <end position="80"/>
    </location>
</feature>
<reference evidence="2 3" key="1">
    <citation type="journal article" date="2015" name="Genome Announc.">
        <title>Draft Genome Sequence and Gene Annotation of the Entomopathogenic Fungus Verticillium hemipterigenum.</title>
        <authorList>
            <person name="Horn F."/>
            <person name="Habel A."/>
            <person name="Scharf D.H."/>
            <person name="Dworschak J."/>
            <person name="Brakhage A.A."/>
            <person name="Guthke R."/>
            <person name="Hertweck C."/>
            <person name="Linde J."/>
        </authorList>
    </citation>
    <scope>NUCLEOTIDE SEQUENCE [LARGE SCALE GENOMIC DNA]</scope>
</reference>